<feature type="transmembrane region" description="Helical" evidence="5">
    <location>
        <begin position="414"/>
        <end position="431"/>
    </location>
</feature>
<feature type="domain" description="Major facilitator superfamily (MFS) profile" evidence="6">
    <location>
        <begin position="116"/>
        <end position="454"/>
    </location>
</feature>
<dbReference type="AlphaFoldDB" id="H2YDZ3"/>
<dbReference type="GO" id="GO:0022857">
    <property type="term" value="F:transmembrane transporter activity"/>
    <property type="evidence" value="ECO:0007669"/>
    <property type="project" value="InterPro"/>
</dbReference>
<dbReference type="SUPFAM" id="SSF103473">
    <property type="entry name" value="MFS general substrate transporter"/>
    <property type="match status" value="1"/>
</dbReference>
<comment type="subcellular location">
    <subcellularLocation>
        <location evidence="1">Membrane</location>
        <topology evidence="1">Multi-pass membrane protein</topology>
    </subcellularLocation>
</comment>
<evidence type="ECO:0000313" key="7">
    <source>
        <dbReference type="Ensembl" id="ENSCSAVP00000003541.1"/>
    </source>
</evidence>
<organism evidence="7 8">
    <name type="scientific">Ciona savignyi</name>
    <name type="common">Pacific transparent sea squirt</name>
    <dbReference type="NCBI Taxonomy" id="51511"/>
    <lineage>
        <taxon>Eukaryota</taxon>
        <taxon>Metazoa</taxon>
        <taxon>Chordata</taxon>
        <taxon>Tunicata</taxon>
        <taxon>Ascidiacea</taxon>
        <taxon>Phlebobranchia</taxon>
        <taxon>Cionidae</taxon>
        <taxon>Ciona</taxon>
    </lineage>
</organism>
<feature type="transmembrane region" description="Helical" evidence="5">
    <location>
        <begin position="354"/>
        <end position="375"/>
    </location>
</feature>
<evidence type="ECO:0000256" key="3">
    <source>
        <dbReference type="ARBA" id="ARBA00022989"/>
    </source>
</evidence>
<feature type="transmembrane region" description="Helical" evidence="5">
    <location>
        <begin position="217"/>
        <end position="235"/>
    </location>
</feature>
<dbReference type="GeneTree" id="ENSGT00940000162538"/>
<evidence type="ECO:0000256" key="4">
    <source>
        <dbReference type="ARBA" id="ARBA00023136"/>
    </source>
</evidence>
<evidence type="ECO:0000256" key="1">
    <source>
        <dbReference type="ARBA" id="ARBA00004141"/>
    </source>
</evidence>
<dbReference type="InParanoid" id="H2YDZ3"/>
<dbReference type="Gene3D" id="1.20.1250.20">
    <property type="entry name" value="MFS general substrate transporter like domains"/>
    <property type="match status" value="1"/>
</dbReference>
<proteinExistence type="predicted"/>
<feature type="transmembrane region" description="Helical" evidence="5">
    <location>
        <begin position="387"/>
        <end position="408"/>
    </location>
</feature>
<evidence type="ECO:0000313" key="8">
    <source>
        <dbReference type="Proteomes" id="UP000007875"/>
    </source>
</evidence>
<dbReference type="OMA" id="YHEYNIT"/>
<feature type="transmembrane region" description="Helical" evidence="5">
    <location>
        <begin position="274"/>
        <end position="292"/>
    </location>
</feature>
<reference evidence="8" key="1">
    <citation type="submission" date="2003-08" db="EMBL/GenBank/DDBJ databases">
        <authorList>
            <person name="Birren B."/>
            <person name="Nusbaum C."/>
            <person name="Abebe A."/>
            <person name="Abouelleil A."/>
            <person name="Adekoya E."/>
            <person name="Ait-zahra M."/>
            <person name="Allen N."/>
            <person name="Allen T."/>
            <person name="An P."/>
            <person name="Anderson M."/>
            <person name="Anderson S."/>
            <person name="Arachchi H."/>
            <person name="Armbruster J."/>
            <person name="Bachantsang P."/>
            <person name="Baldwin J."/>
            <person name="Barry A."/>
            <person name="Bayul T."/>
            <person name="Blitshsteyn B."/>
            <person name="Bloom T."/>
            <person name="Blye J."/>
            <person name="Boguslavskiy L."/>
            <person name="Borowsky M."/>
            <person name="Boukhgalter B."/>
            <person name="Brunache A."/>
            <person name="Butler J."/>
            <person name="Calixte N."/>
            <person name="Calvo S."/>
            <person name="Camarata J."/>
            <person name="Campo K."/>
            <person name="Chang J."/>
            <person name="Cheshatsang Y."/>
            <person name="Citroen M."/>
            <person name="Collymore A."/>
            <person name="Considine T."/>
            <person name="Cook A."/>
            <person name="Cooke P."/>
            <person name="Corum B."/>
            <person name="Cuomo C."/>
            <person name="David R."/>
            <person name="Dawoe T."/>
            <person name="Degray S."/>
            <person name="Dodge S."/>
            <person name="Dooley K."/>
            <person name="Dorje P."/>
            <person name="Dorjee K."/>
            <person name="Dorris L."/>
            <person name="Duffey N."/>
            <person name="Dupes A."/>
            <person name="Elkins T."/>
            <person name="Engels R."/>
            <person name="Erickson J."/>
            <person name="Farina A."/>
            <person name="Faro S."/>
            <person name="Ferreira P."/>
            <person name="Fischer H."/>
            <person name="Fitzgerald M."/>
            <person name="Foley K."/>
            <person name="Gage D."/>
            <person name="Galagan J."/>
            <person name="Gearin G."/>
            <person name="Gnerre S."/>
            <person name="Gnirke A."/>
            <person name="Goyette A."/>
            <person name="Graham J."/>
            <person name="Grandbois E."/>
            <person name="Gyaltsen K."/>
            <person name="Hafez N."/>
            <person name="Hagopian D."/>
            <person name="Hagos B."/>
            <person name="Hall J."/>
            <person name="Hatcher B."/>
            <person name="Heller A."/>
            <person name="Higgins H."/>
            <person name="Honan T."/>
            <person name="Horn A."/>
            <person name="Houde N."/>
            <person name="Hughes L."/>
            <person name="Hulme W."/>
            <person name="Husby E."/>
            <person name="Iliev I."/>
            <person name="Jaffe D."/>
            <person name="Jones C."/>
            <person name="Kamal M."/>
            <person name="Kamat A."/>
            <person name="Kamvysselis M."/>
            <person name="Karlsson E."/>
            <person name="Kells C."/>
            <person name="Kieu A."/>
            <person name="Kisner P."/>
            <person name="Kodira C."/>
            <person name="Kulbokas E."/>
            <person name="Labutti K."/>
            <person name="Lama D."/>
            <person name="Landers T."/>
            <person name="Leger J."/>
            <person name="Levine S."/>
            <person name="Lewis D."/>
            <person name="Lewis T."/>
            <person name="Lindblad-toh K."/>
            <person name="Liu X."/>
            <person name="Lokyitsang T."/>
            <person name="Lokyitsang Y."/>
            <person name="Lucien O."/>
            <person name="Lui A."/>
            <person name="Ma L.J."/>
            <person name="Mabbitt R."/>
            <person name="Macdonald J."/>
            <person name="Maclean C."/>
            <person name="Major J."/>
            <person name="Manning J."/>
            <person name="Marabella R."/>
            <person name="Maru K."/>
            <person name="Matthews C."/>
            <person name="Mauceli E."/>
            <person name="Mccarthy M."/>
            <person name="Mcdonough S."/>
            <person name="Mcghee T."/>
            <person name="Meldrim J."/>
            <person name="Meneus L."/>
            <person name="Mesirov J."/>
            <person name="Mihalev A."/>
            <person name="Mihova T."/>
            <person name="Mikkelsen T."/>
            <person name="Mlenga V."/>
            <person name="Moru K."/>
            <person name="Mozes J."/>
            <person name="Mulrain L."/>
            <person name="Munson G."/>
            <person name="Naylor J."/>
            <person name="Newes C."/>
            <person name="Nguyen C."/>
            <person name="Nguyen N."/>
            <person name="Nguyen T."/>
            <person name="Nicol R."/>
            <person name="Nielsen C."/>
            <person name="Nizzari M."/>
            <person name="Norbu C."/>
            <person name="Norbu N."/>
            <person name="O'donnell P."/>
            <person name="Okoawo O."/>
            <person name="O'leary S."/>
            <person name="Omotosho B."/>
            <person name="O'neill K."/>
            <person name="Osman S."/>
            <person name="Parker S."/>
            <person name="Perrin D."/>
            <person name="Phunkhang P."/>
            <person name="Piqani B."/>
            <person name="Purcell S."/>
            <person name="Rachupka T."/>
            <person name="Ramasamy U."/>
            <person name="Rameau R."/>
            <person name="Ray V."/>
            <person name="Raymond C."/>
            <person name="Retta R."/>
            <person name="Richardson S."/>
            <person name="Rise C."/>
            <person name="Rodriguez J."/>
            <person name="Rogers J."/>
            <person name="Rogov P."/>
            <person name="Rutman M."/>
            <person name="Schupbach R."/>
            <person name="Seaman C."/>
            <person name="Settipalli S."/>
            <person name="Sharpe T."/>
            <person name="Sheridan J."/>
            <person name="Sherpa N."/>
            <person name="Shi J."/>
            <person name="Smirnov S."/>
            <person name="Smith C."/>
            <person name="Sougnez C."/>
            <person name="Spencer B."/>
            <person name="Stalker J."/>
            <person name="Stange-thomann N."/>
            <person name="Stavropoulos S."/>
            <person name="Stetson K."/>
            <person name="Stone C."/>
            <person name="Stone S."/>
            <person name="Stubbs M."/>
            <person name="Talamas J."/>
            <person name="Tchuinga P."/>
            <person name="Tenzing P."/>
            <person name="Tesfaye S."/>
            <person name="Theodore J."/>
            <person name="Thoulutsang Y."/>
            <person name="Topham K."/>
            <person name="Towey S."/>
            <person name="Tsamla T."/>
            <person name="Tsomo N."/>
            <person name="Vallee D."/>
            <person name="Vassiliev H."/>
            <person name="Venkataraman V."/>
            <person name="Vinson J."/>
            <person name="Vo A."/>
            <person name="Wade C."/>
            <person name="Wang S."/>
            <person name="Wangchuk T."/>
            <person name="Wangdi T."/>
            <person name="Whittaker C."/>
            <person name="Wilkinson J."/>
            <person name="Wu Y."/>
            <person name="Wyman D."/>
            <person name="Yadav S."/>
            <person name="Yang S."/>
            <person name="Yang X."/>
            <person name="Yeager S."/>
            <person name="Yee E."/>
            <person name="Young G."/>
            <person name="Zainoun J."/>
            <person name="Zembeck L."/>
            <person name="Zimmer A."/>
            <person name="Zody M."/>
            <person name="Lander E."/>
        </authorList>
    </citation>
    <scope>NUCLEOTIDE SEQUENCE [LARGE SCALE GENOMIC DNA]</scope>
</reference>
<keyword evidence="4 5" id="KW-0472">Membrane</keyword>
<accession>H2YDZ3</accession>
<dbReference type="PANTHER" id="PTHR24064">
    <property type="entry name" value="SOLUTE CARRIER FAMILY 22 MEMBER"/>
    <property type="match status" value="1"/>
</dbReference>
<dbReference type="GO" id="GO:0016020">
    <property type="term" value="C:membrane"/>
    <property type="evidence" value="ECO:0007669"/>
    <property type="project" value="UniProtKB-SubCell"/>
</dbReference>
<dbReference type="Ensembl" id="ENSCSAVT00000003596.1">
    <property type="protein sequence ID" value="ENSCSAVP00000003541.1"/>
    <property type="gene ID" value="ENSCSAVG00000002106.1"/>
</dbReference>
<keyword evidence="3 5" id="KW-1133">Transmembrane helix</keyword>
<keyword evidence="8" id="KW-1185">Reference proteome</keyword>
<dbReference type="InterPro" id="IPR036259">
    <property type="entry name" value="MFS_trans_sf"/>
</dbReference>
<reference evidence="7" key="3">
    <citation type="submission" date="2025-09" db="UniProtKB">
        <authorList>
            <consortium name="Ensembl"/>
        </authorList>
    </citation>
    <scope>IDENTIFICATION</scope>
</reference>
<feature type="transmembrane region" description="Helical" evidence="5">
    <location>
        <begin position="163"/>
        <end position="180"/>
    </location>
</feature>
<evidence type="ECO:0000256" key="5">
    <source>
        <dbReference type="SAM" id="Phobius"/>
    </source>
</evidence>
<feature type="transmembrane region" description="Helical" evidence="5">
    <location>
        <begin position="19"/>
        <end position="44"/>
    </location>
</feature>
<protein>
    <recommendedName>
        <fullName evidence="6">Major facilitator superfamily (MFS) profile domain-containing protein</fullName>
    </recommendedName>
</protein>
<dbReference type="eggNOG" id="KOG0255">
    <property type="taxonomic scope" value="Eukaryota"/>
</dbReference>
<dbReference type="STRING" id="51511.ENSCSAVP00000003541"/>
<dbReference type="Proteomes" id="UP000007875">
    <property type="component" value="Unassembled WGS sequence"/>
</dbReference>
<dbReference type="InterPro" id="IPR005828">
    <property type="entry name" value="MFS_sugar_transport-like"/>
</dbReference>
<dbReference type="Pfam" id="PF00083">
    <property type="entry name" value="Sugar_tr"/>
    <property type="match status" value="1"/>
</dbReference>
<dbReference type="InterPro" id="IPR020846">
    <property type="entry name" value="MFS_dom"/>
</dbReference>
<keyword evidence="2 5" id="KW-0812">Transmembrane</keyword>
<feature type="transmembrane region" description="Helical" evidence="5">
    <location>
        <begin position="186"/>
        <end position="205"/>
    </location>
</feature>
<dbReference type="HOGENOM" id="CLU_001265_33_3_1"/>
<reference evidence="7" key="2">
    <citation type="submission" date="2025-08" db="UniProtKB">
        <authorList>
            <consortium name="Ensembl"/>
        </authorList>
    </citation>
    <scope>IDENTIFICATION</scope>
</reference>
<evidence type="ECO:0000256" key="2">
    <source>
        <dbReference type="ARBA" id="ARBA00022692"/>
    </source>
</evidence>
<name>H2YDZ3_CIOSA</name>
<evidence type="ECO:0000259" key="6">
    <source>
        <dbReference type="PROSITE" id="PS50850"/>
    </source>
</evidence>
<dbReference type="PROSITE" id="PS50850">
    <property type="entry name" value="MFS"/>
    <property type="match status" value="1"/>
</dbReference>
<sequence length="454" mass="50786">MIDFDVVLKEIGYFGRYQLFMVCAALWCMVPIGSNLSAVVFLAYQEDQRCSVKELDAFLVGSINSTTDELKQLIIPKIDNDYSKCSRYHYNAQSSNYSNGDTCRNGTVDCWLNYTRAVFNNSEQFIGDCDGQFYYDKTVFVETITTEWDLVCQRESLSSLSTAIFFLGMLLGSVAGGNIADRFGRVRTMAITTALNAVVASLCSLSPNFLSFMLLRFVVGGSAVATLIAMSVYIVEIVGAPYRAMVGLQLGVFSGFGYMTLSIFGYCFRHWRGLQLALGLLFLPFLLVAPLLPESPRWLFTQGRIEEGKRICRKMAKKNGRELDEMVWRKAVIDSYEKKHGNRILFDMCVEPRMVLLLVVMTFQWFINGLVFFCLSFNVGRWAGNPFLNNALSGLVESIACILVVPFLHKVGRANTIVVALFISGTFLILNEIMKIAFKNSEGGNGRSSFAPNC</sequence>
<feature type="transmembrane region" description="Helical" evidence="5">
    <location>
        <begin position="247"/>
        <end position="267"/>
    </location>
</feature>